<evidence type="ECO:0000313" key="3">
    <source>
        <dbReference type="EMBL" id="WEK36286.1"/>
    </source>
</evidence>
<dbReference type="InterPro" id="IPR001769">
    <property type="entry name" value="Gingipain"/>
</dbReference>
<evidence type="ECO:0000256" key="1">
    <source>
        <dbReference type="ARBA" id="ARBA00022729"/>
    </source>
</evidence>
<dbReference type="InterPro" id="IPR029030">
    <property type="entry name" value="Caspase-like_dom_sf"/>
</dbReference>
<dbReference type="Gene3D" id="3.40.50.1460">
    <property type="match status" value="1"/>
</dbReference>
<evidence type="ECO:0000313" key="4">
    <source>
        <dbReference type="Proteomes" id="UP001220610"/>
    </source>
</evidence>
<dbReference type="InterPro" id="IPR026444">
    <property type="entry name" value="Secre_tail"/>
</dbReference>
<sequence length="1142" mass="126079">MSRSCIVVLLSLLLLVWNGHPVFAQRTYASRSVLATGNWYRIAVDSPGIYRMDLAFLASLGVNTASLSSASIRLYGHGGAMLPEQPSGAIPPDLPENALWIDDGGDGVLNGADQVLFYAPGPHQWLKDSANRRFRYQQNRYSNRAYYYLSIGGSGKRITSSPSGGSAGNTITRFQERYAHELDTFNFLSSGREWYGEEFSDAPGRTLQRRWDLVFPHLSNSPATLITHCLARSFGTGGSFSWQVNGQSVQQFSILPTGSGPYDAFAQTRETEALFTPDRPALSIQASYTPGSPGSQGWLNWFELHAQRELSMEGTNQLLFRDWNSVAPGASARYQLAGAGGSTQVWEITDPLQPVRLTGTLNGTVYQFVNDCSRLREYIAFNNTGYRAPVNAGAIPNQDLHRAQLTDLLIITHPTLLAAAQRLAAHHQQQDQLRTLVVTTGQVYNEFSSGIPDPTAIRDYTKMFYDRANGDSASRPRFLLLFGDASFDYKDRIRNNTNLVPAWESPASLEPLATYTSDDFFGLLDDGDDINGNGAYLLDIGIGRLPAANEREAGQVVDKIIGYQQPAGLGPWRNELTFVADDEDQNLHLQDAEELTQAVETTAPLFNIEKTYLDAFAQESSPSGSRYPAANLAINNRLYSGTLIWNYTGHGGYRRLAEEVVLDQDIINSLSNADKLPLFLTATCDFAPFDNPLVASIGENLLLREKTGAIALMTTTRLVFAYSNKLMNKNYLEAALKRGPDGQYLPLGEAVRQAKNITYASSGDVVNNRKFTLLGDPALTLAFPRQQVRTTAINEVATGQAPDTLRALSEYSISGVVTDQDGNTLTGFNGTVYPVLFDKKQPVTTLGNDPGSLPVSFPAWQHVLFRGKARVSNGQFSFRFVVPKDINYQYGPGRLSYYAENGRIDGNGAGTRIIVGGTGGNLSDTEGPHIEPFLNDEKFVSGGISNRRPVLLVKLADSSGINIMGTGIGHDLVAVLDNDQQNPYVLNQFYETELDNFRKGRVRFQLPAMADGLHTLTIRAWDAVNNSNEASIQFRVVNEEGLTLSHVLNYPNPFSTRTQFWFEHNRPGEELTLNLQIYTVSGKLVKTIRRTIFSVGNRSSEVEWDGRDEYGSKIGRGVYIYRLQVRTADGKTAHKLEKLYIL</sequence>
<dbReference type="Proteomes" id="UP001220610">
    <property type="component" value="Chromosome"/>
</dbReference>
<dbReference type="EMBL" id="CP119311">
    <property type="protein sequence ID" value="WEK36286.1"/>
    <property type="molecule type" value="Genomic_DNA"/>
</dbReference>
<dbReference type="InterPro" id="IPR029031">
    <property type="entry name" value="Gingipain_N_sf"/>
</dbReference>
<dbReference type="GO" id="GO:0006508">
    <property type="term" value="P:proteolysis"/>
    <property type="evidence" value="ECO:0007669"/>
    <property type="project" value="InterPro"/>
</dbReference>
<dbReference type="SUPFAM" id="SSF52129">
    <property type="entry name" value="Caspase-like"/>
    <property type="match status" value="1"/>
</dbReference>
<dbReference type="AlphaFoldDB" id="A0AAJ5WSM2"/>
<dbReference type="Gene3D" id="3.40.50.10390">
    <property type="entry name" value="Gingipain r, domain 1"/>
    <property type="match status" value="1"/>
</dbReference>
<proteinExistence type="predicted"/>
<dbReference type="NCBIfam" id="NF033707">
    <property type="entry name" value="T9SS_sortase"/>
    <property type="match status" value="1"/>
</dbReference>
<accession>A0AAJ5WSM2</accession>
<dbReference type="Pfam" id="PF01364">
    <property type="entry name" value="Peptidase_C25"/>
    <property type="match status" value="1"/>
</dbReference>
<protein>
    <submittedName>
        <fullName evidence="3">Type IX secretion system sortase PorU</fullName>
    </submittedName>
</protein>
<dbReference type="CDD" id="cd02258">
    <property type="entry name" value="Peptidase_C25_N"/>
    <property type="match status" value="1"/>
</dbReference>
<dbReference type="NCBIfam" id="TIGR04183">
    <property type="entry name" value="Por_Secre_tail"/>
    <property type="match status" value="1"/>
</dbReference>
<reference evidence="3" key="1">
    <citation type="submission" date="2023-03" db="EMBL/GenBank/DDBJ databases">
        <title>Andean soil-derived lignocellulolytic bacterial consortium as a source of novel taxa and putative plastic-active enzymes.</title>
        <authorList>
            <person name="Diaz-Garcia L."/>
            <person name="Chuvochina M."/>
            <person name="Feuerriegel G."/>
            <person name="Bunk B."/>
            <person name="Sproer C."/>
            <person name="Streit W.R."/>
            <person name="Rodriguez L.M."/>
            <person name="Overmann J."/>
            <person name="Jimenez D.J."/>
        </authorList>
    </citation>
    <scope>NUCLEOTIDE SEQUENCE</scope>
    <source>
        <strain evidence="3">MAG 7</strain>
    </source>
</reference>
<feature type="domain" description="Gingipain" evidence="2">
    <location>
        <begin position="409"/>
        <end position="781"/>
    </location>
</feature>
<name>A0AAJ5WSM2_9BACT</name>
<dbReference type="GO" id="GO:0008234">
    <property type="term" value="F:cysteine-type peptidase activity"/>
    <property type="evidence" value="ECO:0007669"/>
    <property type="project" value="InterPro"/>
</dbReference>
<keyword evidence="1" id="KW-0732">Signal</keyword>
<gene>
    <name evidence="3" type="primary">porU</name>
    <name evidence="3" type="ORF">P0Y53_02130</name>
</gene>
<dbReference type="Gene3D" id="2.60.40.4070">
    <property type="match status" value="1"/>
</dbReference>
<organism evidence="3 4">
    <name type="scientific">Candidatus Pseudobacter hemicellulosilyticus</name>
    <dbReference type="NCBI Taxonomy" id="3121375"/>
    <lineage>
        <taxon>Bacteria</taxon>
        <taxon>Pseudomonadati</taxon>
        <taxon>Bacteroidota</taxon>
        <taxon>Chitinophagia</taxon>
        <taxon>Chitinophagales</taxon>
        <taxon>Chitinophagaceae</taxon>
        <taxon>Pseudobacter</taxon>
    </lineage>
</organism>
<evidence type="ECO:0000259" key="2">
    <source>
        <dbReference type="Pfam" id="PF01364"/>
    </source>
</evidence>